<name>A0A0R2BJJ1_SECCO</name>
<dbReference type="AlphaFoldDB" id="A0A0R2BJJ1"/>
<dbReference type="EMBL" id="AYYR01000043">
    <property type="protein sequence ID" value="KRM75836.1"/>
    <property type="molecule type" value="Genomic_DNA"/>
</dbReference>
<evidence type="ECO:0000313" key="2">
    <source>
        <dbReference type="Proteomes" id="UP000051845"/>
    </source>
</evidence>
<comment type="caution">
    <text evidence="1">The sequence shown here is derived from an EMBL/GenBank/DDBJ whole genome shotgun (WGS) entry which is preliminary data.</text>
</comment>
<proteinExistence type="predicted"/>
<reference evidence="1 2" key="1">
    <citation type="journal article" date="2015" name="Genome Announc.">
        <title>Expanding the biotechnology potential of lactobacilli through comparative genomics of 213 strains and associated genera.</title>
        <authorList>
            <person name="Sun Z."/>
            <person name="Harris H.M."/>
            <person name="McCann A."/>
            <person name="Guo C."/>
            <person name="Argimon S."/>
            <person name="Zhang W."/>
            <person name="Yang X."/>
            <person name="Jeffery I.B."/>
            <person name="Cooney J.C."/>
            <person name="Kagawa T.F."/>
            <person name="Liu W."/>
            <person name="Song Y."/>
            <person name="Salvetti E."/>
            <person name="Wrobel A."/>
            <person name="Rasinkangas P."/>
            <person name="Parkhill J."/>
            <person name="Rea M.C."/>
            <person name="O'Sullivan O."/>
            <person name="Ritari J."/>
            <person name="Douillard F.P."/>
            <person name="Paul Ross R."/>
            <person name="Yang R."/>
            <person name="Briner A.E."/>
            <person name="Felis G.E."/>
            <person name="de Vos W.M."/>
            <person name="Barrangou R."/>
            <person name="Klaenhammer T.R."/>
            <person name="Caufield P.W."/>
            <person name="Cui Y."/>
            <person name="Zhang H."/>
            <person name="O'Toole P.W."/>
        </authorList>
    </citation>
    <scope>NUCLEOTIDE SEQUENCE [LARGE SCALE GENOMIC DNA]</scope>
    <source>
        <strain evidence="1 2">DSM 20515</strain>
    </source>
</reference>
<accession>A0A0R2BJJ1</accession>
<gene>
    <name evidence="1" type="ORF">FC82_GL001986</name>
</gene>
<organism evidence="1 2">
    <name type="scientific">Secundilactobacillus collinoides DSM 20515 = JCM 1123</name>
    <dbReference type="NCBI Taxonomy" id="1423733"/>
    <lineage>
        <taxon>Bacteria</taxon>
        <taxon>Bacillati</taxon>
        <taxon>Bacillota</taxon>
        <taxon>Bacilli</taxon>
        <taxon>Lactobacillales</taxon>
        <taxon>Lactobacillaceae</taxon>
        <taxon>Secundilactobacillus</taxon>
    </lineage>
</organism>
<dbReference type="Proteomes" id="UP000051845">
    <property type="component" value="Unassembled WGS sequence"/>
</dbReference>
<protein>
    <submittedName>
        <fullName evidence="1">Uncharacterized protein</fullName>
    </submittedName>
</protein>
<sequence length="52" mass="5671">MTVSNRHYKEDTKKSAITAFNAACLLISGVDMMGSQGIEPWTHGLRVRCSAS</sequence>
<evidence type="ECO:0000313" key="1">
    <source>
        <dbReference type="EMBL" id="KRM75836.1"/>
    </source>
</evidence>